<dbReference type="CDD" id="cd00839">
    <property type="entry name" value="MPP_PAPs"/>
    <property type="match status" value="1"/>
</dbReference>
<dbReference type="SUPFAM" id="SSF49363">
    <property type="entry name" value="Purple acid phosphatase, N-terminal domain"/>
    <property type="match status" value="1"/>
</dbReference>
<dbReference type="PANTHER" id="PTHR22953">
    <property type="entry name" value="ACID PHOSPHATASE RELATED"/>
    <property type="match status" value="1"/>
</dbReference>
<dbReference type="Pfam" id="PF16656">
    <property type="entry name" value="Pur_ac_phosph_N"/>
    <property type="match status" value="1"/>
</dbReference>
<dbReference type="Proteomes" id="UP001408356">
    <property type="component" value="Unassembled WGS sequence"/>
</dbReference>
<dbReference type="PANTHER" id="PTHR22953:SF153">
    <property type="entry name" value="PURPLE ACID PHOSPHATASE"/>
    <property type="match status" value="1"/>
</dbReference>
<dbReference type="Gene3D" id="3.60.21.10">
    <property type="match status" value="1"/>
</dbReference>
<dbReference type="SUPFAM" id="SSF56300">
    <property type="entry name" value="Metallo-dependent phosphatases"/>
    <property type="match status" value="1"/>
</dbReference>
<feature type="domain" description="Calcineurin-like phosphoesterase" evidence="5">
    <location>
        <begin position="282"/>
        <end position="509"/>
    </location>
</feature>
<evidence type="ECO:0000313" key="8">
    <source>
        <dbReference type="EMBL" id="KAK9423126.1"/>
    </source>
</evidence>
<evidence type="ECO:0000256" key="3">
    <source>
        <dbReference type="ARBA" id="ARBA00023180"/>
    </source>
</evidence>
<feature type="chain" id="PRO_5044974620" description="Purple acid phosphatase" evidence="4">
    <location>
        <begin position="19"/>
        <end position="623"/>
    </location>
</feature>
<keyword evidence="1 4" id="KW-0732">Signal</keyword>
<organism evidence="8 9">
    <name type="scientific">Seiridium unicorne</name>
    <dbReference type="NCBI Taxonomy" id="138068"/>
    <lineage>
        <taxon>Eukaryota</taxon>
        <taxon>Fungi</taxon>
        <taxon>Dikarya</taxon>
        <taxon>Ascomycota</taxon>
        <taxon>Pezizomycotina</taxon>
        <taxon>Sordariomycetes</taxon>
        <taxon>Xylariomycetidae</taxon>
        <taxon>Amphisphaeriales</taxon>
        <taxon>Sporocadaceae</taxon>
        <taxon>Seiridium</taxon>
    </lineage>
</organism>
<dbReference type="Pfam" id="PF00149">
    <property type="entry name" value="Metallophos"/>
    <property type="match status" value="1"/>
</dbReference>
<dbReference type="InterPro" id="IPR014390">
    <property type="entry name" value="Acid_Pase_Asper"/>
</dbReference>
<dbReference type="Pfam" id="PF14008">
    <property type="entry name" value="Metallophos_C"/>
    <property type="match status" value="1"/>
</dbReference>
<sequence>MKPAATLAAASLASLAQAAPRLQHEVRDVDETYPYVGPAVPVGDWVDPSVNGNGRGFPRLVEAPAVKPASANPTNNINVVALAYIPDGVNIHYQTPFGLGEAPAVAWGSATGHLNNTATGKSHTYDRTPPCSEVVVTQCSQFFHEVQIGGLLPDTTYHYKILAANGTTASDVLSFTTGRAAGDSKPFSIAVLNDMGYTNAGGTHEQLMKAASGNDGIAFAWHGGDISYADDWYSGILPCEDDWPVCYNGTSTELPGGDPIPAEYLVPLPEGEIANQGGPQGGDMNVLYESNWDLWQQWMNNLTTTIPYMVLPGNHEAACAEFDGPNNELSAYLDQDKPNSTAPESTLTYYSCPPTQRNYTAYQHRFRMPGAETGGVGNFWYSFDYGLAHFISIDGETDYPYSPESPFVRDLSGDESHPLENETYITDSGPFGSIDGSWKTKENYEQYQWFQKDLESVDRSKTPWLIVMSHRPMYSTETSSYQGNMRNAFEGLMLQHGVDLYLSGHIHWYERLWPMGANGTIDYASVATGKNNTYYTNPGVSMTHIINGMAGNIESHSTLDDGESPANITAVLDDKHYGFSKLSVVNKNELKWQFVRGDGGTIGDELTLLKKTSCNAKRDTHGL</sequence>
<dbReference type="EMBL" id="JARVKF010000090">
    <property type="protein sequence ID" value="KAK9423126.1"/>
    <property type="molecule type" value="Genomic_DNA"/>
</dbReference>
<evidence type="ECO:0000259" key="5">
    <source>
        <dbReference type="Pfam" id="PF00149"/>
    </source>
</evidence>
<dbReference type="InterPro" id="IPR041792">
    <property type="entry name" value="MPP_PAP"/>
</dbReference>
<comment type="similarity">
    <text evidence="4">Belongs to the metallophosphoesterase superfamily. Purple acid phosphatase family.</text>
</comment>
<dbReference type="InterPro" id="IPR015914">
    <property type="entry name" value="PAPs_N"/>
</dbReference>
<dbReference type="EC" id="3.1.3.2" evidence="4"/>
<keyword evidence="9" id="KW-1185">Reference proteome</keyword>
<name>A0ABR2V8N7_9PEZI</name>
<comment type="caution">
    <text evidence="8">The sequence shown here is derived from an EMBL/GenBank/DDBJ whole genome shotgun (WGS) entry which is preliminary data.</text>
</comment>
<feature type="domain" description="Purple acid phosphatase N-terminal" evidence="7">
    <location>
        <begin position="85"/>
        <end position="177"/>
    </location>
</feature>
<feature type="domain" description="Purple acid phosphatase C-terminal" evidence="6">
    <location>
        <begin position="542"/>
        <end position="605"/>
    </location>
</feature>
<proteinExistence type="inferred from homology"/>
<evidence type="ECO:0000256" key="4">
    <source>
        <dbReference type="RuleBase" id="RU361203"/>
    </source>
</evidence>
<dbReference type="PIRSF" id="PIRSF000900">
    <property type="entry name" value="Acid_Ptase_Asper"/>
    <property type="match status" value="1"/>
</dbReference>
<dbReference type="InterPro" id="IPR029052">
    <property type="entry name" value="Metallo-depent_PP-like"/>
</dbReference>
<feature type="signal peptide" evidence="4">
    <location>
        <begin position="1"/>
        <end position="18"/>
    </location>
</feature>
<reference evidence="8 9" key="1">
    <citation type="journal article" date="2024" name="J. Plant Pathol.">
        <title>Sequence and assembly of the genome of Seiridium unicorne, isolate CBS 538.82, causal agent of cypress canker disease.</title>
        <authorList>
            <person name="Scali E."/>
            <person name="Rocca G.D."/>
            <person name="Danti R."/>
            <person name="Garbelotto M."/>
            <person name="Barberini S."/>
            <person name="Baroncelli R."/>
            <person name="Emiliani G."/>
        </authorList>
    </citation>
    <scope>NUCLEOTIDE SEQUENCE [LARGE SCALE GENOMIC DNA]</scope>
    <source>
        <strain evidence="8 9">BM-138-508</strain>
    </source>
</reference>
<gene>
    <name evidence="8" type="ORF">SUNI508_04420</name>
</gene>
<dbReference type="InterPro" id="IPR039331">
    <property type="entry name" value="PAPs-like"/>
</dbReference>
<evidence type="ECO:0000313" key="9">
    <source>
        <dbReference type="Proteomes" id="UP001408356"/>
    </source>
</evidence>
<evidence type="ECO:0000259" key="7">
    <source>
        <dbReference type="Pfam" id="PF16656"/>
    </source>
</evidence>
<evidence type="ECO:0000256" key="2">
    <source>
        <dbReference type="ARBA" id="ARBA00022801"/>
    </source>
</evidence>
<accession>A0ABR2V8N7</accession>
<evidence type="ECO:0000256" key="1">
    <source>
        <dbReference type="ARBA" id="ARBA00022729"/>
    </source>
</evidence>
<dbReference type="Gene3D" id="2.60.40.380">
    <property type="entry name" value="Purple acid phosphatase-like, N-terminal"/>
    <property type="match status" value="1"/>
</dbReference>
<keyword evidence="3" id="KW-0325">Glycoprotein</keyword>
<keyword evidence="2 4" id="KW-0378">Hydrolase</keyword>
<comment type="catalytic activity">
    <reaction evidence="4">
        <text>a phosphate monoester + H2O = an alcohol + phosphate</text>
        <dbReference type="Rhea" id="RHEA:15017"/>
        <dbReference type="ChEBI" id="CHEBI:15377"/>
        <dbReference type="ChEBI" id="CHEBI:30879"/>
        <dbReference type="ChEBI" id="CHEBI:43474"/>
        <dbReference type="ChEBI" id="CHEBI:67140"/>
        <dbReference type="EC" id="3.1.3.2"/>
    </reaction>
</comment>
<evidence type="ECO:0000259" key="6">
    <source>
        <dbReference type="Pfam" id="PF14008"/>
    </source>
</evidence>
<dbReference type="InterPro" id="IPR025733">
    <property type="entry name" value="PAPs_C"/>
</dbReference>
<dbReference type="InterPro" id="IPR008963">
    <property type="entry name" value="Purple_acid_Pase-like_N"/>
</dbReference>
<protein>
    <recommendedName>
        <fullName evidence="4">Purple acid phosphatase</fullName>
        <ecNumber evidence="4">3.1.3.2</ecNumber>
    </recommendedName>
</protein>
<dbReference type="InterPro" id="IPR004843">
    <property type="entry name" value="Calcineurin-like_PHP"/>
</dbReference>